<name>A0A5B0PF23_PUCGR</name>
<evidence type="ECO:0000313" key="2">
    <source>
        <dbReference type="EMBL" id="KAA1098419.1"/>
    </source>
</evidence>
<dbReference type="Proteomes" id="UP000324748">
    <property type="component" value="Unassembled WGS sequence"/>
</dbReference>
<gene>
    <name evidence="2" type="ORF">PGT21_035027</name>
    <name evidence="3" type="ORF">PGTUg99_008714</name>
</gene>
<dbReference type="AlphaFoldDB" id="A0A5B0PF23"/>
<dbReference type="OrthoDB" id="10669820at2759"/>
<organism evidence="2 4">
    <name type="scientific">Puccinia graminis f. sp. tritici</name>
    <dbReference type="NCBI Taxonomy" id="56615"/>
    <lineage>
        <taxon>Eukaryota</taxon>
        <taxon>Fungi</taxon>
        <taxon>Dikarya</taxon>
        <taxon>Basidiomycota</taxon>
        <taxon>Pucciniomycotina</taxon>
        <taxon>Pucciniomycetes</taxon>
        <taxon>Pucciniales</taxon>
        <taxon>Pucciniaceae</taxon>
        <taxon>Puccinia</taxon>
    </lineage>
</organism>
<dbReference type="EMBL" id="VDEP01000070">
    <property type="protein sequence ID" value="KAA1133746.1"/>
    <property type="molecule type" value="Genomic_DNA"/>
</dbReference>
<evidence type="ECO:0000313" key="3">
    <source>
        <dbReference type="EMBL" id="KAA1133746.1"/>
    </source>
</evidence>
<keyword evidence="1" id="KW-0732">Signal</keyword>
<keyword evidence="4" id="KW-1185">Reference proteome</keyword>
<dbReference type="Proteomes" id="UP000325313">
    <property type="component" value="Unassembled WGS sequence"/>
</dbReference>
<evidence type="ECO:0000313" key="5">
    <source>
        <dbReference type="Proteomes" id="UP000325313"/>
    </source>
</evidence>
<evidence type="ECO:0000313" key="4">
    <source>
        <dbReference type="Proteomes" id="UP000324748"/>
    </source>
</evidence>
<evidence type="ECO:0000256" key="1">
    <source>
        <dbReference type="SAM" id="SignalP"/>
    </source>
</evidence>
<proteinExistence type="predicted"/>
<dbReference type="EMBL" id="VSWC01000066">
    <property type="protein sequence ID" value="KAA1098419.1"/>
    <property type="molecule type" value="Genomic_DNA"/>
</dbReference>
<feature type="chain" id="PRO_5033846272" evidence="1">
    <location>
        <begin position="23"/>
        <end position="601"/>
    </location>
</feature>
<comment type="caution">
    <text evidence="2">The sequence shown here is derived from an EMBL/GenBank/DDBJ whole genome shotgun (WGS) entry which is preliminary data.</text>
</comment>
<feature type="signal peptide" evidence="1">
    <location>
        <begin position="1"/>
        <end position="22"/>
    </location>
</feature>
<accession>A0A5B0PF23</accession>
<sequence>MVAFHSIFLSLWLTSASPTLSAFSKVPWRPFENNPTERDQLVPLCALITAETESPAKGIGWFRAFINPLLKKDRKLKNQPISHTRFGTLDSWKKNQEQVKLLHQHSSRLLAAQEELQEQLQWLQRHRREEYPEQISEAIEILEHSKEGIAILKQWKLYLLGWFDENTLVKDSKSPQPEILEEEGKAERPFFGIPAELRPMIIPRYSELVFQELKELFTTYNILFQDQKLCEKVKPLGPFQAIGSIFSGTTPPSKRFNPETAQTYVINVLDFLVENKLINDGMVQQIFHDEKTVKQFVLHLVTCLKSRTGGISSYRNKLTETWYWPYLNPFYKILGKKEKGILNFVFLVGRFTSRKQYDCAENYISVRGSDVFPCEKHFHRLGLSNEPHHLHSNEMNRKNHPGHGSSIDSGGSYNEEEMESISKQLIDEGLEKSEEMEFSDHQLELFVVDAINLFSFMDKEIYPGIIKKLLKNYKFLNILHDYLGVPEDYPNPEELIDLVSSWAKLDSLLHTAHWYEKLSRTAKPGLEDVIWKKDEYDGYLDEIQRVLDHSQSIYASVLAKTDGLLMESECFIMESDLKNSFDDSKSKLNELKLKNLEESMI</sequence>
<reference evidence="4 5" key="1">
    <citation type="submission" date="2019-05" db="EMBL/GenBank/DDBJ databases">
        <title>Emergence of the Ug99 lineage of the wheat stem rust pathogen through somatic hybridization.</title>
        <authorList>
            <person name="Li F."/>
            <person name="Upadhyaya N.M."/>
            <person name="Sperschneider J."/>
            <person name="Matny O."/>
            <person name="Nguyen-Phuc H."/>
            <person name="Mago R."/>
            <person name="Raley C."/>
            <person name="Miller M.E."/>
            <person name="Silverstein K.A.T."/>
            <person name="Henningsen E."/>
            <person name="Hirsch C.D."/>
            <person name="Visser B."/>
            <person name="Pretorius Z.A."/>
            <person name="Steffenson B.J."/>
            <person name="Schwessinger B."/>
            <person name="Dodds P.N."/>
            <person name="Figueroa M."/>
        </authorList>
    </citation>
    <scope>NUCLEOTIDE SEQUENCE [LARGE SCALE GENOMIC DNA]</scope>
    <source>
        <strain evidence="2">21-0</strain>
        <strain evidence="3 5">Ug99</strain>
    </source>
</reference>
<protein>
    <submittedName>
        <fullName evidence="2">Uncharacterized protein</fullName>
    </submittedName>
</protein>